<proteinExistence type="predicted"/>
<sequence length="584" mass="65209">MAQRSRHSHRNSASTRYFEKGEKVLCYEPDPTKAKVLYDSKVRKHLLYVAILGTYDSKDKRGRKVIQYKVHFQGWSSSWDRKVNADFVLKDTEENRQLQRDLAEKAQLQINAFLYRKERTSSKKKPNKPVVLAEDAATAGGNITTDLRSSPKFRTRGSSEDNFSSSSTFERQEDSPMKDECETESCCSSVESFPDEERVLLRISERLRQYLEYDHDMIVKYCKQHALPARIPVVAILENFVKQSVVKLVFSTTQVESTRRRTTQQRTNKKEHEFDKLVATVGLLKEVADGLRIYFDFTITDYLLYKEEKEYALSYLSEENLKNFTYVALPGLSADFLNPTKSDTDSTQLPISDSGTEVHAADANSTTPATTDEPQKRKSRIHRSDDCEMIVENCLENCLSSIASTSSGASTPLHSATAGSGGASGVNYLKSLQPMALNLPTQTKEFLQGVLSWHLLPTNAPTAPSMIFGAPHLARLIVKLPEFLNASSINDDKLKNLLQHLDTFVNYLEARKEWFNEDNYARSNAMRKRASSTDSTKPTPMEGVKDTLDTNSQAATVAASATSTATPTTLPATTAPGAAAAIAT</sequence>
<dbReference type="Pfam" id="PF22732">
    <property type="entry name" value="MSL3_chromo-like"/>
    <property type="match status" value="1"/>
</dbReference>
<dbReference type="Proteomes" id="UP001652620">
    <property type="component" value="Chromosome 5"/>
</dbReference>
<dbReference type="InterPro" id="IPR038217">
    <property type="entry name" value="MRG_C_sf"/>
</dbReference>
<feature type="compositionally biased region" description="Polar residues" evidence="6">
    <location>
        <begin position="363"/>
        <end position="372"/>
    </location>
</feature>
<keyword evidence="2" id="KW-0156">Chromatin regulator</keyword>
<evidence type="ECO:0000313" key="9">
    <source>
        <dbReference type="Proteomes" id="UP001652620"/>
    </source>
</evidence>
<keyword evidence="9" id="KW-1185">Reference proteome</keyword>
<keyword evidence="3" id="KW-0805">Transcription regulation</keyword>
<dbReference type="Pfam" id="PF05712">
    <property type="entry name" value="MRG"/>
    <property type="match status" value="1"/>
</dbReference>
<evidence type="ECO:0000256" key="1">
    <source>
        <dbReference type="ARBA" id="ARBA00004123"/>
    </source>
</evidence>
<feature type="compositionally biased region" description="Basic and acidic residues" evidence="6">
    <location>
        <begin position="170"/>
        <end position="180"/>
    </location>
</feature>
<feature type="compositionally biased region" description="Polar residues" evidence="6">
    <location>
        <begin position="343"/>
        <end position="355"/>
    </location>
</feature>
<dbReference type="GeneID" id="105226432"/>
<feature type="domain" description="MRG" evidence="7">
    <location>
        <begin position="188"/>
        <end position="521"/>
    </location>
</feature>
<feature type="region of interest" description="Disordered" evidence="6">
    <location>
        <begin position="343"/>
        <end position="382"/>
    </location>
</feature>
<dbReference type="PANTHER" id="PTHR10880:SF15">
    <property type="entry name" value="MSL COMPLEX SUBUNIT 3"/>
    <property type="match status" value="1"/>
</dbReference>
<reference evidence="10" key="1">
    <citation type="submission" date="2025-08" db="UniProtKB">
        <authorList>
            <consortium name="RefSeq"/>
        </authorList>
    </citation>
    <scope>IDENTIFICATION</scope>
    <source>
        <tissue evidence="10">Adult</tissue>
    </source>
</reference>
<protein>
    <submittedName>
        <fullName evidence="10">Protein male-specific lethal-3 isoform X1</fullName>
    </submittedName>
</protein>
<dbReference type="SUPFAM" id="SSF54160">
    <property type="entry name" value="Chromo domain-like"/>
    <property type="match status" value="1"/>
</dbReference>
<dbReference type="InterPro" id="IPR016197">
    <property type="entry name" value="Chromo-like_dom_sf"/>
</dbReference>
<gene>
    <name evidence="10" type="primary">LOC105226432</name>
</gene>
<dbReference type="PANTHER" id="PTHR10880">
    <property type="entry name" value="MORTALITY FACTOR 4-LIKE PROTEIN"/>
    <property type="match status" value="1"/>
</dbReference>
<dbReference type="Gene3D" id="2.30.30.140">
    <property type="match status" value="1"/>
</dbReference>
<evidence type="ECO:0000256" key="2">
    <source>
        <dbReference type="ARBA" id="ARBA00022853"/>
    </source>
</evidence>
<evidence type="ECO:0000259" key="8">
    <source>
        <dbReference type="Pfam" id="PF22732"/>
    </source>
</evidence>
<evidence type="ECO:0000256" key="3">
    <source>
        <dbReference type="ARBA" id="ARBA00023015"/>
    </source>
</evidence>
<dbReference type="InterPro" id="IPR053820">
    <property type="entry name" value="MSL3_chromo-like"/>
</dbReference>
<name>A0ABM3JZ65_BACDO</name>
<feature type="region of interest" description="Disordered" evidence="6">
    <location>
        <begin position="524"/>
        <end position="546"/>
    </location>
</feature>
<keyword evidence="5" id="KW-0539">Nucleus</keyword>
<feature type="region of interest" description="Disordered" evidence="6">
    <location>
        <begin position="143"/>
        <end position="180"/>
    </location>
</feature>
<dbReference type="PROSITE" id="PS51640">
    <property type="entry name" value="MRG"/>
    <property type="match status" value="1"/>
</dbReference>
<dbReference type="InterPro" id="IPR008676">
    <property type="entry name" value="MRG"/>
</dbReference>
<keyword evidence="4" id="KW-0804">Transcription</keyword>
<dbReference type="InterPro" id="IPR026541">
    <property type="entry name" value="MRG_dom"/>
</dbReference>
<evidence type="ECO:0000256" key="4">
    <source>
        <dbReference type="ARBA" id="ARBA00023163"/>
    </source>
</evidence>
<evidence type="ECO:0000256" key="5">
    <source>
        <dbReference type="ARBA" id="ARBA00023242"/>
    </source>
</evidence>
<feature type="domain" description="MSL3 chromodomain-like" evidence="8">
    <location>
        <begin position="18"/>
        <end position="104"/>
    </location>
</feature>
<comment type="subcellular location">
    <subcellularLocation>
        <location evidence="1">Nucleus</location>
    </subcellularLocation>
</comment>
<organism evidence="9 10">
    <name type="scientific">Bactrocera dorsalis</name>
    <name type="common">Oriental fruit fly</name>
    <name type="synonym">Dacus dorsalis</name>
    <dbReference type="NCBI Taxonomy" id="27457"/>
    <lineage>
        <taxon>Eukaryota</taxon>
        <taxon>Metazoa</taxon>
        <taxon>Ecdysozoa</taxon>
        <taxon>Arthropoda</taxon>
        <taxon>Hexapoda</taxon>
        <taxon>Insecta</taxon>
        <taxon>Pterygota</taxon>
        <taxon>Neoptera</taxon>
        <taxon>Endopterygota</taxon>
        <taxon>Diptera</taxon>
        <taxon>Brachycera</taxon>
        <taxon>Muscomorpha</taxon>
        <taxon>Tephritoidea</taxon>
        <taxon>Tephritidae</taxon>
        <taxon>Bactrocera</taxon>
        <taxon>Bactrocera</taxon>
    </lineage>
</organism>
<evidence type="ECO:0000259" key="7">
    <source>
        <dbReference type="Pfam" id="PF05712"/>
    </source>
</evidence>
<evidence type="ECO:0000256" key="6">
    <source>
        <dbReference type="SAM" id="MobiDB-lite"/>
    </source>
</evidence>
<evidence type="ECO:0000313" key="10">
    <source>
        <dbReference type="RefSeq" id="XP_049314519.1"/>
    </source>
</evidence>
<dbReference type="Gene3D" id="1.10.274.30">
    <property type="entry name" value="MRG domain"/>
    <property type="match status" value="2"/>
</dbReference>
<accession>A0ABM3JZ65</accession>
<dbReference type="RefSeq" id="XP_049314519.1">
    <property type="nucleotide sequence ID" value="XM_049458562.1"/>
</dbReference>